<proteinExistence type="predicted"/>
<protein>
    <submittedName>
        <fullName evidence="3">PRAME like 32</fullName>
    </submittedName>
</protein>
<organism evidence="3 4">
    <name type="scientific">Mus spicilegus</name>
    <name type="common">Mound-building mouse</name>
    <dbReference type="NCBI Taxonomy" id="10103"/>
    <lineage>
        <taxon>Eukaryota</taxon>
        <taxon>Metazoa</taxon>
        <taxon>Chordata</taxon>
        <taxon>Craniata</taxon>
        <taxon>Vertebrata</taxon>
        <taxon>Euteleostomi</taxon>
        <taxon>Mammalia</taxon>
        <taxon>Eutheria</taxon>
        <taxon>Euarchontoglires</taxon>
        <taxon>Glires</taxon>
        <taxon>Rodentia</taxon>
        <taxon>Myomorpha</taxon>
        <taxon>Muroidea</taxon>
        <taxon>Muridae</taxon>
        <taxon>Murinae</taxon>
        <taxon>Mus</taxon>
        <taxon>Mus</taxon>
    </lineage>
</organism>
<reference evidence="3" key="1">
    <citation type="submission" date="2025-08" db="UniProtKB">
        <authorList>
            <consortium name="Ensembl"/>
        </authorList>
    </citation>
    <scope>IDENTIFICATION</scope>
</reference>
<dbReference type="Ensembl" id="ENSMSIT00000047944.1">
    <property type="protein sequence ID" value="ENSMSIP00000037992.1"/>
    <property type="gene ID" value="ENSMSIG00000031648.1"/>
</dbReference>
<dbReference type="AlphaFoldDB" id="A0A8C6IL16"/>
<name>A0A8C6IL16_MUSSI</name>
<sequence length="124" mass="14127">MICHQCPDQHDSLEEETMNVYSPPTLLQLARQKLLREEALAISALKDLPKELLPEMFEEAFTDKCTKTLSAMIPMWPFPCLPVGTLIKNPNLETLKAVLEGLDILLAPKVRSRHREKQSFGRNN</sequence>
<evidence type="ECO:0000313" key="3">
    <source>
        <dbReference type="Ensembl" id="ENSMSIP00000037992.1"/>
    </source>
</evidence>
<keyword evidence="2" id="KW-0677">Repeat</keyword>
<accession>A0A8C6IL16</accession>
<evidence type="ECO:0000313" key="4">
    <source>
        <dbReference type="Proteomes" id="UP000694415"/>
    </source>
</evidence>
<keyword evidence="4" id="KW-1185">Reference proteome</keyword>
<dbReference type="Proteomes" id="UP000694415">
    <property type="component" value="Unplaced"/>
</dbReference>
<dbReference type="PANTHER" id="PTHR14224:SF22">
    <property type="entry name" value="OOG4 PROTEIN-RELATED"/>
    <property type="match status" value="1"/>
</dbReference>
<reference evidence="3" key="2">
    <citation type="submission" date="2025-09" db="UniProtKB">
        <authorList>
            <consortium name="Ensembl"/>
        </authorList>
    </citation>
    <scope>IDENTIFICATION</scope>
</reference>
<dbReference type="InterPro" id="IPR050694">
    <property type="entry name" value="LRRC14/PRAME"/>
</dbReference>
<dbReference type="PANTHER" id="PTHR14224">
    <property type="entry name" value="SIMILAR TO PREFERENTIALLY EXPRESSED ANTIGEN IN MELANOMA-LIKE 3"/>
    <property type="match status" value="1"/>
</dbReference>
<keyword evidence="1" id="KW-0433">Leucine-rich repeat</keyword>
<dbReference type="GO" id="GO:0005737">
    <property type="term" value="C:cytoplasm"/>
    <property type="evidence" value="ECO:0007669"/>
    <property type="project" value="TreeGrafter"/>
</dbReference>
<evidence type="ECO:0000256" key="1">
    <source>
        <dbReference type="ARBA" id="ARBA00022614"/>
    </source>
</evidence>
<evidence type="ECO:0000256" key="2">
    <source>
        <dbReference type="ARBA" id="ARBA00022737"/>
    </source>
</evidence>
<dbReference type="GeneTree" id="ENSGT01030000234531"/>